<dbReference type="OrthoDB" id="9801824at2"/>
<dbReference type="EMBL" id="PDJF01000001">
    <property type="protein sequence ID" value="PFG28444.1"/>
    <property type="molecule type" value="Genomic_DNA"/>
</dbReference>
<keyword evidence="2" id="KW-0808">Transferase</keyword>
<proteinExistence type="predicted"/>
<dbReference type="InterPro" id="IPR043519">
    <property type="entry name" value="NT_sf"/>
</dbReference>
<accession>A0A2A9DPC4</accession>
<evidence type="ECO:0000313" key="3">
    <source>
        <dbReference type="Proteomes" id="UP000221653"/>
    </source>
</evidence>
<dbReference type="CDD" id="cd05399">
    <property type="entry name" value="NT_Rel-Spo_like"/>
    <property type="match status" value="1"/>
</dbReference>
<dbReference type="GO" id="GO:0015969">
    <property type="term" value="P:guanosine tetraphosphate metabolic process"/>
    <property type="evidence" value="ECO:0007669"/>
    <property type="project" value="InterPro"/>
</dbReference>
<evidence type="ECO:0000259" key="1">
    <source>
        <dbReference type="SMART" id="SM00954"/>
    </source>
</evidence>
<dbReference type="RefSeq" id="WP_098389127.1">
    <property type="nucleotide sequence ID" value="NZ_LS483464.1"/>
</dbReference>
<dbReference type="GO" id="GO:0016740">
    <property type="term" value="F:transferase activity"/>
    <property type="evidence" value="ECO:0007669"/>
    <property type="project" value="UniProtKB-KW"/>
</dbReference>
<feature type="domain" description="RelA/SpoT" evidence="1">
    <location>
        <begin position="47"/>
        <end position="175"/>
    </location>
</feature>
<evidence type="ECO:0000313" key="2">
    <source>
        <dbReference type="EMBL" id="PFG28444.1"/>
    </source>
</evidence>
<dbReference type="AlphaFoldDB" id="A0A2A9DPC4"/>
<sequence length="334" mass="37105">MSENVIANLGNTYHAWIRKHPDAATQLAAEIEDLLGDAGVTFDRVTARIKTWESLKAKAKKTTPSGENVYPEPWTDIHDIVGVRVTTFHSTEIPIAVDVLTRSFTLLRSVNKTAQTQIAGDFGYGSHHLILEIPEGTDGLDDLAGTVFEVQIRTVLQHAWAEFEHDIRYKRGAEDLDPKIDRAFTLAAGLIELADQQFDQIAALQQPGGTGTSDDVELTPETLPGVLSMLMGTKFAPSRSDSYRWLHQLLELNGITTVKQLREVLTVENLNVVSQAMKYRYQPGQVRIIDDILLYLFGDKHIERTADTGNRPKARADRLPARLQLLQDAGVTSP</sequence>
<dbReference type="Proteomes" id="UP000221653">
    <property type="component" value="Unassembled WGS sequence"/>
</dbReference>
<dbReference type="STRING" id="1724.GCA_001044175_01144"/>
<dbReference type="Gene3D" id="1.10.287.860">
    <property type="entry name" value="Nucleotidyltransferase"/>
    <property type="match status" value="1"/>
</dbReference>
<dbReference type="SMART" id="SM00954">
    <property type="entry name" value="RelA_SpoT"/>
    <property type="match status" value="1"/>
</dbReference>
<organism evidence="2 3">
    <name type="scientific">Corynebacterium renale</name>
    <dbReference type="NCBI Taxonomy" id="1724"/>
    <lineage>
        <taxon>Bacteria</taxon>
        <taxon>Bacillati</taxon>
        <taxon>Actinomycetota</taxon>
        <taxon>Actinomycetes</taxon>
        <taxon>Mycobacteriales</taxon>
        <taxon>Corynebacteriaceae</taxon>
        <taxon>Corynebacterium</taxon>
    </lineage>
</organism>
<comment type="caution">
    <text evidence="2">The sequence shown here is derived from an EMBL/GenBank/DDBJ whole genome shotgun (WGS) entry which is preliminary data.</text>
</comment>
<reference evidence="2 3" key="1">
    <citation type="submission" date="2017-10" db="EMBL/GenBank/DDBJ databases">
        <title>Sequencing the genomes of 1000 actinobacteria strains.</title>
        <authorList>
            <person name="Klenk H.-P."/>
        </authorList>
    </citation>
    <scope>NUCLEOTIDE SEQUENCE [LARGE SCALE GENOMIC DNA]</scope>
    <source>
        <strain evidence="2 3">DSM 20688</strain>
    </source>
</reference>
<dbReference type="PANTHER" id="PTHR41773:SF1">
    <property type="entry name" value="RELA_SPOT DOMAIN-CONTAINING PROTEIN"/>
    <property type="match status" value="1"/>
</dbReference>
<name>A0A2A9DPC4_9CORY</name>
<dbReference type="Pfam" id="PF04607">
    <property type="entry name" value="RelA_SpoT"/>
    <property type="match status" value="1"/>
</dbReference>
<protein>
    <submittedName>
        <fullName evidence="2">PpGpp synthetase/RelA/SpoT-type nucleotidyltransferase</fullName>
    </submittedName>
</protein>
<gene>
    <name evidence="2" type="ORF">ATK06_1555</name>
</gene>
<dbReference type="PANTHER" id="PTHR41773">
    <property type="entry name" value="GTP PYROPHOSPHATASE-RELATED"/>
    <property type="match status" value="1"/>
</dbReference>
<keyword evidence="3" id="KW-1185">Reference proteome</keyword>
<dbReference type="SUPFAM" id="SSF81301">
    <property type="entry name" value="Nucleotidyltransferase"/>
    <property type="match status" value="1"/>
</dbReference>
<dbReference type="Gene3D" id="3.30.460.10">
    <property type="entry name" value="Beta Polymerase, domain 2"/>
    <property type="match status" value="1"/>
</dbReference>
<dbReference type="InterPro" id="IPR007685">
    <property type="entry name" value="RelA_SpoT"/>
</dbReference>